<dbReference type="AlphaFoldDB" id="A0A0F9PSY4"/>
<accession>A0A0F9PSY4</accession>
<protein>
    <submittedName>
        <fullName evidence="2">Uncharacterized protein</fullName>
    </submittedName>
</protein>
<evidence type="ECO:0000313" key="2">
    <source>
        <dbReference type="EMBL" id="KKN27812.1"/>
    </source>
</evidence>
<name>A0A0F9PSY4_9ZZZZ</name>
<feature type="compositionally biased region" description="Acidic residues" evidence="1">
    <location>
        <begin position="35"/>
        <end position="54"/>
    </location>
</feature>
<dbReference type="EMBL" id="LAZR01002612">
    <property type="protein sequence ID" value="KKN27812.1"/>
    <property type="molecule type" value="Genomic_DNA"/>
</dbReference>
<organism evidence="2">
    <name type="scientific">marine sediment metagenome</name>
    <dbReference type="NCBI Taxonomy" id="412755"/>
    <lineage>
        <taxon>unclassified sequences</taxon>
        <taxon>metagenomes</taxon>
        <taxon>ecological metagenomes</taxon>
    </lineage>
</organism>
<evidence type="ECO:0000256" key="1">
    <source>
        <dbReference type="SAM" id="MobiDB-lite"/>
    </source>
</evidence>
<proteinExistence type="predicted"/>
<gene>
    <name evidence="2" type="ORF">LCGC14_0860750</name>
</gene>
<feature type="region of interest" description="Disordered" evidence="1">
    <location>
        <begin position="30"/>
        <end position="73"/>
    </location>
</feature>
<sequence>MTKYRVGTGGTSKDTWDEYDDLADAEAACERMAEEQADEEAEEGSEPEPVDLYENDGPAGAPPERGACPVGDCGGYWPHIVEVS</sequence>
<reference evidence="2" key="1">
    <citation type="journal article" date="2015" name="Nature">
        <title>Complex archaea that bridge the gap between prokaryotes and eukaryotes.</title>
        <authorList>
            <person name="Spang A."/>
            <person name="Saw J.H."/>
            <person name="Jorgensen S.L."/>
            <person name="Zaremba-Niedzwiedzka K."/>
            <person name="Martijn J."/>
            <person name="Lind A.E."/>
            <person name="van Eijk R."/>
            <person name="Schleper C."/>
            <person name="Guy L."/>
            <person name="Ettema T.J."/>
        </authorList>
    </citation>
    <scope>NUCLEOTIDE SEQUENCE</scope>
</reference>
<comment type="caution">
    <text evidence="2">The sequence shown here is derived from an EMBL/GenBank/DDBJ whole genome shotgun (WGS) entry which is preliminary data.</text>
</comment>